<evidence type="ECO:0000313" key="1">
    <source>
        <dbReference type="EMBL" id="GEB85409.1"/>
    </source>
</evidence>
<protein>
    <submittedName>
        <fullName evidence="1">Uncharacterized protein</fullName>
    </submittedName>
</protein>
<gene>
    <name evidence="1" type="ORF">APE01nite_12060</name>
</gene>
<dbReference type="EMBL" id="BJMV01000005">
    <property type="protein sequence ID" value="GEB85409.1"/>
    <property type="molecule type" value="Genomic_DNA"/>
</dbReference>
<reference evidence="1 2" key="1">
    <citation type="submission" date="2019-06" db="EMBL/GenBank/DDBJ databases">
        <title>Whole genome shotgun sequence of Acetobacter peroxydans NBRC 13755.</title>
        <authorList>
            <person name="Hosoyama A."/>
            <person name="Uohara A."/>
            <person name="Ohji S."/>
            <person name="Ichikawa N."/>
        </authorList>
    </citation>
    <scope>NUCLEOTIDE SEQUENCE [LARGE SCALE GENOMIC DNA]</scope>
    <source>
        <strain evidence="1 2">NBRC 13755</strain>
    </source>
</reference>
<name>A0A4Y3TV85_9PROT</name>
<keyword evidence="2" id="KW-1185">Reference proteome</keyword>
<organism evidence="1 2">
    <name type="scientific">Acetobacter peroxydans</name>
    <dbReference type="NCBI Taxonomy" id="104098"/>
    <lineage>
        <taxon>Bacteria</taxon>
        <taxon>Pseudomonadati</taxon>
        <taxon>Pseudomonadota</taxon>
        <taxon>Alphaproteobacteria</taxon>
        <taxon>Acetobacterales</taxon>
        <taxon>Acetobacteraceae</taxon>
        <taxon>Acetobacter</taxon>
    </lineage>
</organism>
<sequence>MGRTGARSWLARNTEGPHSLARIAVPFSGLKGIAMLRSLLRTPLVRSVPRKACGPVAGLAVILGGCAAAGAPALAPVAHAASAAKDPYGDWVGMLVRDKGSNCPTKEESLMQIMPGHMLFSPETGTLVLRGVPDRKKQHYHAQLVLPGNKNHPVVLVFEAHPVGDTFEGVYGAADCRAHITLKRPGK</sequence>
<comment type="caution">
    <text evidence="1">The sequence shown here is derived from an EMBL/GenBank/DDBJ whole genome shotgun (WGS) entry which is preliminary data.</text>
</comment>
<accession>A0A4Y3TV85</accession>
<evidence type="ECO:0000313" key="2">
    <source>
        <dbReference type="Proteomes" id="UP000317730"/>
    </source>
</evidence>
<proteinExistence type="predicted"/>
<dbReference type="Proteomes" id="UP000317730">
    <property type="component" value="Unassembled WGS sequence"/>
</dbReference>
<dbReference type="AlphaFoldDB" id="A0A4Y3TV85"/>